<dbReference type="InterPro" id="IPR026960">
    <property type="entry name" value="RVT-Znf"/>
</dbReference>
<feature type="domain" description="Reverse transcriptase" evidence="1">
    <location>
        <begin position="1"/>
        <end position="80"/>
    </location>
</feature>
<dbReference type="Proteomes" id="UP000823388">
    <property type="component" value="Chromosome 6N"/>
</dbReference>
<dbReference type="InterPro" id="IPR000477">
    <property type="entry name" value="RT_dom"/>
</dbReference>
<dbReference type="AlphaFoldDB" id="A0A8T0QU45"/>
<dbReference type="PROSITE" id="PS50878">
    <property type="entry name" value="RT_POL"/>
    <property type="match status" value="1"/>
</dbReference>
<reference evidence="2" key="1">
    <citation type="submission" date="2020-05" db="EMBL/GenBank/DDBJ databases">
        <title>WGS assembly of Panicum virgatum.</title>
        <authorList>
            <person name="Lovell J.T."/>
            <person name="Jenkins J."/>
            <person name="Shu S."/>
            <person name="Juenger T.E."/>
            <person name="Schmutz J."/>
        </authorList>
    </citation>
    <scope>NUCLEOTIDE SEQUENCE</scope>
    <source>
        <strain evidence="2">AP13</strain>
    </source>
</reference>
<keyword evidence="3" id="KW-1185">Reference proteome</keyword>
<evidence type="ECO:0000313" key="2">
    <source>
        <dbReference type="EMBL" id="KAG2576687.1"/>
    </source>
</evidence>
<proteinExistence type="predicted"/>
<organism evidence="2 3">
    <name type="scientific">Panicum virgatum</name>
    <name type="common">Blackwell switchgrass</name>
    <dbReference type="NCBI Taxonomy" id="38727"/>
    <lineage>
        <taxon>Eukaryota</taxon>
        <taxon>Viridiplantae</taxon>
        <taxon>Streptophyta</taxon>
        <taxon>Embryophyta</taxon>
        <taxon>Tracheophyta</taxon>
        <taxon>Spermatophyta</taxon>
        <taxon>Magnoliopsida</taxon>
        <taxon>Liliopsida</taxon>
        <taxon>Poales</taxon>
        <taxon>Poaceae</taxon>
        <taxon>PACMAD clade</taxon>
        <taxon>Panicoideae</taxon>
        <taxon>Panicodae</taxon>
        <taxon>Paniceae</taxon>
        <taxon>Panicinae</taxon>
        <taxon>Panicum</taxon>
        <taxon>Panicum sect. Hiantes</taxon>
    </lineage>
</organism>
<dbReference type="PANTHER" id="PTHR33116:SF78">
    <property type="entry name" value="OS12G0587133 PROTEIN"/>
    <property type="match status" value="1"/>
</dbReference>
<accession>A0A8T0QU45</accession>
<comment type="caution">
    <text evidence="2">The sequence shown here is derived from an EMBL/GenBank/DDBJ whole genome shotgun (WGS) entry which is preliminary data.</text>
</comment>
<protein>
    <recommendedName>
        <fullName evidence="1">Reverse transcriptase domain-containing protein</fullName>
    </recommendedName>
</protein>
<evidence type="ECO:0000313" key="3">
    <source>
        <dbReference type="Proteomes" id="UP000823388"/>
    </source>
</evidence>
<dbReference type="EMBL" id="CM029048">
    <property type="protein sequence ID" value="KAG2576687.1"/>
    <property type="molecule type" value="Genomic_DNA"/>
</dbReference>
<name>A0A8T0QU45_PANVG</name>
<gene>
    <name evidence="2" type="ORF">PVAP13_6NG054130</name>
</gene>
<evidence type="ECO:0000259" key="1">
    <source>
        <dbReference type="PROSITE" id="PS50878"/>
    </source>
</evidence>
<dbReference type="PANTHER" id="PTHR33116">
    <property type="entry name" value="REVERSE TRANSCRIPTASE ZINC-BINDING DOMAIN-CONTAINING PROTEIN-RELATED-RELATED"/>
    <property type="match status" value="1"/>
</dbReference>
<dbReference type="Pfam" id="PF13966">
    <property type="entry name" value="zf-RVT"/>
    <property type="match status" value="1"/>
</dbReference>
<sequence length="422" mass="46802">MCSVLQYADDTLLLLRGDVEDVQHLKRILDQFSAATGLLINYHKSTAVPLHMDERAIPQCIATLGCRQEGFPQTYLGLPLSCDKLKLTAFDPYICKTDRYLAGWQASLLNPMGRTVLINAVLDGHLSYIMMSVALPPGVIAKIDKRRRGFLWTGDGESTGANCLIAWDHVRQCRSNGGLGIRDLAVQNVCLLLKLLHRLHVGEQSSWAAWVRQHTCLATLSGDLQGSHWESLRSLLPLYQAITTVTVGDRQATSFWQDVWLNDECLSDRFPALHSHCKRGDKSVAATLSDGLRNQLVPRLTVEATGELAALESILSGVTLTHARDTRHSPFADADGKLHTADLYALLKGVGASTDSLVNHFWGSCAPPRVQFFAWLLVHERIQCKANLTRRKILPDDTCEMCGRCPETVVHLLFFCNFAASF</sequence>